<keyword evidence="1" id="KW-0812">Transmembrane</keyword>
<protein>
    <submittedName>
        <fullName evidence="2">Uncharacterized protein</fullName>
    </submittedName>
</protein>
<dbReference type="AlphaFoldDB" id="G0MBM2"/>
<dbReference type="eggNOG" id="ENOG502TISR">
    <property type="taxonomic scope" value="Eukaryota"/>
</dbReference>
<dbReference type="FunCoup" id="G0MBM2">
    <property type="interactions" value="1895"/>
</dbReference>
<keyword evidence="3" id="KW-1185">Reference proteome</keyword>
<dbReference type="Proteomes" id="UP000008068">
    <property type="component" value="Unassembled WGS sequence"/>
</dbReference>
<proteinExistence type="predicted"/>
<sequence>MNSISVATNTTVASIPEVTPSAAFNMEQIHQINSFFSSTPGVIAFSLTWLICIVGILCFTGYMLAKSEEEERTNPVLTRKKERQGLMLLGRNPESHPEIELPTICTNEEDGNYHRLL</sequence>
<evidence type="ECO:0000313" key="2">
    <source>
        <dbReference type="EMBL" id="EGT40308.1"/>
    </source>
</evidence>
<evidence type="ECO:0000256" key="1">
    <source>
        <dbReference type="SAM" id="Phobius"/>
    </source>
</evidence>
<dbReference type="OMA" id="IICKNER"/>
<dbReference type="HOGENOM" id="CLU_2239109_0_0_1"/>
<gene>
    <name evidence="2" type="ORF">CAEBREN_12253</name>
</gene>
<evidence type="ECO:0000313" key="3">
    <source>
        <dbReference type="Proteomes" id="UP000008068"/>
    </source>
</evidence>
<accession>G0MBM2</accession>
<reference evidence="3" key="1">
    <citation type="submission" date="2011-07" db="EMBL/GenBank/DDBJ databases">
        <authorList>
            <consortium name="Caenorhabditis brenneri Sequencing and Analysis Consortium"/>
            <person name="Wilson R.K."/>
        </authorList>
    </citation>
    <scope>NUCLEOTIDE SEQUENCE [LARGE SCALE GENOMIC DNA]</scope>
    <source>
        <strain evidence="3">PB2801</strain>
    </source>
</reference>
<dbReference type="OrthoDB" id="5783675at2759"/>
<name>G0MBM2_CAEBE</name>
<feature type="transmembrane region" description="Helical" evidence="1">
    <location>
        <begin position="42"/>
        <end position="65"/>
    </location>
</feature>
<dbReference type="EMBL" id="GL379788">
    <property type="protein sequence ID" value="EGT40308.1"/>
    <property type="molecule type" value="Genomic_DNA"/>
</dbReference>
<dbReference type="InParanoid" id="G0MBM2"/>
<keyword evidence="1" id="KW-0472">Membrane</keyword>
<keyword evidence="1" id="KW-1133">Transmembrane helix</keyword>
<organism evidence="3">
    <name type="scientific">Caenorhabditis brenneri</name>
    <name type="common">Nematode worm</name>
    <dbReference type="NCBI Taxonomy" id="135651"/>
    <lineage>
        <taxon>Eukaryota</taxon>
        <taxon>Metazoa</taxon>
        <taxon>Ecdysozoa</taxon>
        <taxon>Nematoda</taxon>
        <taxon>Chromadorea</taxon>
        <taxon>Rhabditida</taxon>
        <taxon>Rhabditina</taxon>
        <taxon>Rhabditomorpha</taxon>
        <taxon>Rhabditoidea</taxon>
        <taxon>Rhabditidae</taxon>
        <taxon>Peloderinae</taxon>
        <taxon>Caenorhabditis</taxon>
    </lineage>
</organism>